<organism evidence="1 2">
    <name type="scientific">Haladaptatus litoreus</name>
    <dbReference type="NCBI Taxonomy" id="553468"/>
    <lineage>
        <taxon>Archaea</taxon>
        <taxon>Methanobacteriati</taxon>
        <taxon>Methanobacteriota</taxon>
        <taxon>Stenosarchaea group</taxon>
        <taxon>Halobacteria</taxon>
        <taxon>Halobacteriales</taxon>
        <taxon>Haladaptataceae</taxon>
        <taxon>Haladaptatus</taxon>
    </lineage>
</organism>
<dbReference type="AlphaFoldDB" id="A0A1N6UU18"/>
<sequence>MTDVVLTKQKIEPGKTERLKEWSEEVRERKDEAVETLQNEGMHAESAFIERTDDGDFLVYYMKAEDIHEVYEAFENSTHEIDREHEEVMRETLESVEDVGEYELLYHLDNPDLP</sequence>
<evidence type="ECO:0008006" key="3">
    <source>
        <dbReference type="Google" id="ProtNLM"/>
    </source>
</evidence>
<dbReference type="Proteomes" id="UP000186914">
    <property type="component" value="Unassembled WGS sequence"/>
</dbReference>
<protein>
    <recommendedName>
        <fullName evidence="3">ABM domain-containing protein</fullName>
    </recommendedName>
</protein>
<evidence type="ECO:0000313" key="2">
    <source>
        <dbReference type="Proteomes" id="UP000186914"/>
    </source>
</evidence>
<dbReference type="OrthoDB" id="197321at2157"/>
<evidence type="ECO:0000313" key="1">
    <source>
        <dbReference type="EMBL" id="SIQ69031.1"/>
    </source>
</evidence>
<dbReference type="RefSeq" id="WP_076427025.1">
    <property type="nucleotide sequence ID" value="NZ_FTNO01000001.1"/>
</dbReference>
<name>A0A1N6UU18_9EURY</name>
<gene>
    <name evidence="1" type="ORF">SAMN05421858_0094</name>
</gene>
<reference evidence="2" key="1">
    <citation type="submission" date="2017-01" db="EMBL/GenBank/DDBJ databases">
        <authorList>
            <person name="Varghese N."/>
            <person name="Submissions S."/>
        </authorList>
    </citation>
    <scope>NUCLEOTIDE SEQUENCE [LARGE SCALE GENOMIC DNA]</scope>
    <source>
        <strain evidence="2">CGMCC 1.7737</strain>
    </source>
</reference>
<dbReference type="InterPro" id="IPR046174">
    <property type="entry name" value="DUF6176"/>
</dbReference>
<dbReference type="Pfam" id="PF19673">
    <property type="entry name" value="DUF6176"/>
    <property type="match status" value="1"/>
</dbReference>
<keyword evidence="2" id="KW-1185">Reference proteome</keyword>
<dbReference type="EMBL" id="FTNO01000001">
    <property type="protein sequence ID" value="SIQ69031.1"/>
    <property type="molecule type" value="Genomic_DNA"/>
</dbReference>
<accession>A0A1N6UU18</accession>
<proteinExistence type="predicted"/>